<comment type="caution">
    <text evidence="2">The sequence shown here is derived from an EMBL/GenBank/DDBJ whole genome shotgun (WGS) entry which is preliminary data.</text>
</comment>
<sequence>MCHITEPISTELPSKDATTVNVNASAVSGMIATGRGYSQLEEICASLNMPCISRNTWDIYHNTLYKDIYKTAWDLMEEAAGEEAKLAIKGGEVTRIEVHLS</sequence>
<evidence type="ECO:0000313" key="2">
    <source>
        <dbReference type="EMBL" id="KAJ8868882.1"/>
    </source>
</evidence>
<dbReference type="InterPro" id="IPR049012">
    <property type="entry name" value="Mutator_transp_dom"/>
</dbReference>
<reference evidence="2 3" key="1">
    <citation type="submission" date="2023-02" db="EMBL/GenBank/DDBJ databases">
        <title>LHISI_Scaffold_Assembly.</title>
        <authorList>
            <person name="Stuart O.P."/>
            <person name="Cleave R."/>
            <person name="Magrath M.J.L."/>
            <person name="Mikheyev A.S."/>
        </authorList>
    </citation>
    <scope>NUCLEOTIDE SEQUENCE [LARGE SCALE GENOMIC DNA]</scope>
    <source>
        <strain evidence="2">Daus_M_001</strain>
        <tissue evidence="2">Leg muscle</tissue>
    </source>
</reference>
<proteinExistence type="predicted"/>
<name>A0ABQ9G8Y3_9NEOP</name>
<accession>A0ABQ9G8Y3</accession>
<dbReference type="EMBL" id="JARBHB010000014">
    <property type="protein sequence ID" value="KAJ8868882.1"/>
    <property type="molecule type" value="Genomic_DNA"/>
</dbReference>
<feature type="domain" description="Mutator-like transposase" evidence="1">
    <location>
        <begin position="1"/>
        <end position="93"/>
    </location>
</feature>
<dbReference type="Pfam" id="PF20700">
    <property type="entry name" value="Mutator"/>
    <property type="match status" value="1"/>
</dbReference>
<organism evidence="2 3">
    <name type="scientific">Dryococelus australis</name>
    <dbReference type="NCBI Taxonomy" id="614101"/>
    <lineage>
        <taxon>Eukaryota</taxon>
        <taxon>Metazoa</taxon>
        <taxon>Ecdysozoa</taxon>
        <taxon>Arthropoda</taxon>
        <taxon>Hexapoda</taxon>
        <taxon>Insecta</taxon>
        <taxon>Pterygota</taxon>
        <taxon>Neoptera</taxon>
        <taxon>Polyneoptera</taxon>
        <taxon>Phasmatodea</taxon>
        <taxon>Verophasmatodea</taxon>
        <taxon>Anareolatae</taxon>
        <taxon>Phasmatidae</taxon>
        <taxon>Eurycanthinae</taxon>
        <taxon>Dryococelus</taxon>
    </lineage>
</organism>
<dbReference type="Proteomes" id="UP001159363">
    <property type="component" value="Chromosome 13"/>
</dbReference>
<evidence type="ECO:0000313" key="3">
    <source>
        <dbReference type="Proteomes" id="UP001159363"/>
    </source>
</evidence>
<protein>
    <recommendedName>
        <fullName evidence="1">Mutator-like transposase domain-containing protein</fullName>
    </recommendedName>
</protein>
<keyword evidence="3" id="KW-1185">Reference proteome</keyword>
<gene>
    <name evidence="2" type="ORF">PR048_030423</name>
</gene>
<evidence type="ECO:0000259" key="1">
    <source>
        <dbReference type="Pfam" id="PF20700"/>
    </source>
</evidence>